<feature type="transmembrane region" description="Helical" evidence="1">
    <location>
        <begin position="383"/>
        <end position="400"/>
    </location>
</feature>
<protein>
    <submittedName>
        <fullName evidence="2">Cell envelope integrity protein CreD</fullName>
    </submittedName>
</protein>
<evidence type="ECO:0000313" key="2">
    <source>
        <dbReference type="EMBL" id="THU05224.1"/>
    </source>
</evidence>
<dbReference type="PANTHER" id="PTHR30092">
    <property type="entry name" value="INNER MEMBRANE PROTEIN CRED"/>
    <property type="match status" value="1"/>
</dbReference>
<feature type="transmembrane region" description="Helical" evidence="1">
    <location>
        <begin position="299"/>
        <end position="317"/>
    </location>
</feature>
<keyword evidence="1" id="KW-0472">Membrane</keyword>
<proteinExistence type="predicted"/>
<gene>
    <name evidence="2" type="primary">creD</name>
    <name evidence="2" type="ORF">E9531_01325</name>
</gene>
<dbReference type="GO" id="GO:0005886">
    <property type="term" value="C:plasma membrane"/>
    <property type="evidence" value="ECO:0007669"/>
    <property type="project" value="TreeGrafter"/>
</dbReference>
<dbReference type="RefSeq" id="WP_136571935.1">
    <property type="nucleotide sequence ID" value="NZ_STFG01000001.1"/>
</dbReference>
<dbReference type="AlphaFoldDB" id="A0A4S8FF26"/>
<comment type="caution">
    <text evidence="2">The sequence shown here is derived from an EMBL/GenBank/DDBJ whole genome shotgun (WGS) entry which is preliminary data.</text>
</comment>
<dbReference type="InterPro" id="IPR010364">
    <property type="entry name" value="Uncharacterised_IM_CreD"/>
</dbReference>
<dbReference type="Pfam" id="PF06123">
    <property type="entry name" value="CreD"/>
    <property type="match status" value="1"/>
</dbReference>
<dbReference type="Proteomes" id="UP000308917">
    <property type="component" value="Unassembled WGS sequence"/>
</dbReference>
<dbReference type="EMBL" id="STFG01000001">
    <property type="protein sequence ID" value="THU05224.1"/>
    <property type="molecule type" value="Genomic_DNA"/>
</dbReference>
<organism evidence="2 3">
    <name type="scientific">Lampropedia puyangensis</name>
    <dbReference type="NCBI Taxonomy" id="1330072"/>
    <lineage>
        <taxon>Bacteria</taxon>
        <taxon>Pseudomonadati</taxon>
        <taxon>Pseudomonadota</taxon>
        <taxon>Betaproteobacteria</taxon>
        <taxon>Burkholderiales</taxon>
        <taxon>Comamonadaceae</taxon>
        <taxon>Lampropedia</taxon>
    </lineage>
</organism>
<accession>A0A4S8FF26</accession>
<keyword evidence="3" id="KW-1185">Reference proteome</keyword>
<feature type="transmembrane region" description="Helical" evidence="1">
    <location>
        <begin position="406"/>
        <end position="425"/>
    </location>
</feature>
<keyword evidence="1" id="KW-0812">Transmembrane</keyword>
<dbReference type="NCBIfam" id="NF008712">
    <property type="entry name" value="PRK11715.1-1"/>
    <property type="match status" value="1"/>
</dbReference>
<feature type="transmembrane region" description="Helical" evidence="1">
    <location>
        <begin position="329"/>
        <end position="348"/>
    </location>
</feature>
<evidence type="ECO:0000313" key="3">
    <source>
        <dbReference type="Proteomes" id="UP000308917"/>
    </source>
</evidence>
<evidence type="ECO:0000256" key="1">
    <source>
        <dbReference type="SAM" id="Phobius"/>
    </source>
</evidence>
<keyword evidence="1" id="KW-1133">Transmembrane helix</keyword>
<dbReference type="OrthoDB" id="9791851at2"/>
<sequence>MQYRLAMKAAIIGVIVIGLQVALSMILGQIRERAWLQTSVEQDIANAAASAQVLTGPVVLVEWREKITETDRDKDGLALPPKTRYVHHKQLLAPRTTLWQGNAAVEARKRGIYHANLFRSQWTLQGTISLQPYLSGTPLGEVVDAQAYVVLGISDQRGITNSPALRISNREIAFQAGNKGAFDSAAIYADLGPIDLSQTHHLAFEMNLDVMGTSSIAIAPTAAQTDVAMQSNWPHPSFQGRFLPTTHAISDGGYNAQWQVSHLARNFDKALDAGMTDNQERLQVSFVEPANTYQQSERAIKYGLLFIVLTFSALFVLEASQRAAIHPIQYGLVGLALAIFFLLLVSLSEHLPFAIAYLIAATACVLLLTAYTSAVLHSTRKGFAAGAGITALYGIVYGILLSEDNALLMGSLLLFIALAAVMLGTRHMDWYGLIQSPAKRSAPPAPSQHEVQGG</sequence>
<reference evidence="2 3" key="1">
    <citation type="journal article" date="2015" name="Antonie Van Leeuwenhoek">
        <title>Lampropedia puyangensis sp. nov., isolated from symptomatic bark of Populus ? euramericana canker and emended description of Lampropedia hyalina (Ehrenberg 1832) Lee et al. 2004.</title>
        <authorList>
            <person name="Li Y."/>
            <person name="Wang T."/>
            <person name="Piao C.G."/>
            <person name="Wang L.F."/>
            <person name="Tian G.Z."/>
            <person name="Zhu T.H."/>
            <person name="Guo M.W."/>
        </authorList>
    </citation>
    <scope>NUCLEOTIDE SEQUENCE [LARGE SCALE GENOMIC DNA]</scope>
    <source>
        <strain evidence="2 3">2-bin</strain>
    </source>
</reference>
<feature type="transmembrane region" description="Helical" evidence="1">
    <location>
        <begin position="354"/>
        <end position="376"/>
    </location>
</feature>
<name>A0A4S8FF26_9BURK</name>
<dbReference type="PANTHER" id="PTHR30092:SF0">
    <property type="entry name" value="INNER MEMBRANE PROTEIN CRED"/>
    <property type="match status" value="1"/>
</dbReference>
<dbReference type="PIRSF" id="PIRSF004548">
    <property type="entry name" value="CreD"/>
    <property type="match status" value="1"/>
</dbReference>